<dbReference type="Gene3D" id="3.40.800.20">
    <property type="entry name" value="Histone deacetylase domain"/>
    <property type="match status" value="1"/>
</dbReference>
<evidence type="ECO:0000313" key="4">
    <source>
        <dbReference type="Proteomes" id="UP000552883"/>
    </source>
</evidence>
<evidence type="ECO:0000256" key="1">
    <source>
        <dbReference type="ARBA" id="ARBA00005947"/>
    </source>
</evidence>
<comment type="similarity">
    <text evidence="1">Belongs to the histone deacetylase family.</text>
</comment>
<name>A0A840XCP8_9MICO</name>
<dbReference type="PRINTS" id="PR01270">
    <property type="entry name" value="HDASUPER"/>
</dbReference>
<dbReference type="EMBL" id="JACHBS010000001">
    <property type="protein sequence ID" value="MBB5618914.1"/>
    <property type="molecule type" value="Genomic_DNA"/>
</dbReference>
<dbReference type="InterPro" id="IPR000286">
    <property type="entry name" value="HDACs"/>
</dbReference>
<dbReference type="GO" id="GO:0040029">
    <property type="term" value="P:epigenetic regulation of gene expression"/>
    <property type="evidence" value="ECO:0007669"/>
    <property type="project" value="TreeGrafter"/>
</dbReference>
<protein>
    <submittedName>
        <fullName evidence="3">Acetoin utilization protein AcuC</fullName>
    </submittedName>
</protein>
<dbReference type="SUPFAM" id="SSF52768">
    <property type="entry name" value="Arginase/deacetylase"/>
    <property type="match status" value="1"/>
</dbReference>
<dbReference type="RefSeq" id="WP_153983142.1">
    <property type="nucleotide sequence ID" value="NZ_BAAANZ010000027.1"/>
</dbReference>
<dbReference type="Proteomes" id="UP000552883">
    <property type="component" value="Unassembled WGS sequence"/>
</dbReference>
<dbReference type="OrthoDB" id="9808367at2"/>
<dbReference type="GO" id="GO:0004407">
    <property type="term" value="F:histone deacetylase activity"/>
    <property type="evidence" value="ECO:0007669"/>
    <property type="project" value="TreeGrafter"/>
</dbReference>
<sequence length="343" mass="35949">MTTPLTIAYSDVYLDWMLGAGDGEHPTDPVRAQLATERLLARFGRAGSSAAVDGGVRVLDPLGVPVERARAAIESIHDAAYVARVIDDGVSGEWLGERPELGLTALAMFAGTMALVDELVAGRARVGFNPQGAKHHAARDRSAGFCVFNDMAWAALELERKGLRPLYLDWDIHAGDGVQHLLADTAIPTLSIHGHSTYPFDPATIDVAAAGEGRRHTRHDPARAIYNWGLNVGDGDEHLLWALEEARAVIDAHQPGVILLAAGADGLVGSPLGTGAYTQAGFVAAAGVVAELAARHSEGRVLVGGAGGYQPRTETPRAWANVVGVLHAGLDAAVNLGAEAVTR</sequence>
<feature type="domain" description="Histone deacetylase" evidence="2">
    <location>
        <begin position="25"/>
        <end position="325"/>
    </location>
</feature>
<organism evidence="3 4">
    <name type="scientific">Microcella frigidaquae</name>
    <dbReference type="NCBI Taxonomy" id="424758"/>
    <lineage>
        <taxon>Bacteria</taxon>
        <taxon>Bacillati</taxon>
        <taxon>Actinomycetota</taxon>
        <taxon>Actinomycetes</taxon>
        <taxon>Micrococcales</taxon>
        <taxon>Microbacteriaceae</taxon>
        <taxon>Microcella</taxon>
    </lineage>
</organism>
<reference evidence="3 4" key="1">
    <citation type="submission" date="2020-08" db="EMBL/GenBank/DDBJ databases">
        <title>Sequencing the genomes of 1000 actinobacteria strains.</title>
        <authorList>
            <person name="Klenk H.-P."/>
        </authorList>
    </citation>
    <scope>NUCLEOTIDE SEQUENCE [LARGE SCALE GENOMIC DNA]</scope>
    <source>
        <strain evidence="3 4">DSM 23889</strain>
    </source>
</reference>
<dbReference type="InterPro" id="IPR037138">
    <property type="entry name" value="His_deacetylse_dom_sf"/>
</dbReference>
<dbReference type="AlphaFoldDB" id="A0A840XCP8"/>
<dbReference type="PANTHER" id="PTHR10625">
    <property type="entry name" value="HISTONE DEACETYLASE HDAC1-RELATED"/>
    <property type="match status" value="1"/>
</dbReference>
<dbReference type="Pfam" id="PF00850">
    <property type="entry name" value="Hist_deacetyl"/>
    <property type="match status" value="1"/>
</dbReference>
<dbReference type="InterPro" id="IPR023801">
    <property type="entry name" value="His_deacetylse_dom"/>
</dbReference>
<gene>
    <name evidence="3" type="ORF">BJ959_002410</name>
</gene>
<proteinExistence type="inferred from homology"/>
<accession>A0A840XCP8</accession>
<evidence type="ECO:0000259" key="2">
    <source>
        <dbReference type="Pfam" id="PF00850"/>
    </source>
</evidence>
<evidence type="ECO:0000313" key="3">
    <source>
        <dbReference type="EMBL" id="MBB5618914.1"/>
    </source>
</evidence>
<dbReference type="InterPro" id="IPR023696">
    <property type="entry name" value="Ureohydrolase_dom_sf"/>
</dbReference>
<keyword evidence="4" id="KW-1185">Reference proteome</keyword>
<comment type="caution">
    <text evidence="3">The sequence shown here is derived from an EMBL/GenBank/DDBJ whole genome shotgun (WGS) entry which is preliminary data.</text>
</comment>